<proteinExistence type="predicted"/>
<dbReference type="Proteomes" id="UP000554286">
    <property type="component" value="Unassembled WGS sequence"/>
</dbReference>
<evidence type="ECO:0000313" key="1">
    <source>
        <dbReference type="EMBL" id="MBB4264799.1"/>
    </source>
</evidence>
<sequence length="129" mass="14057">MTMTTATEAPDGRTHYYRHISGGVRVLQWTSHGEPHCDAFLAVTQVIGLAGVQGRHPGIYRAVRTALTAYCQDRAIPVARVEGCRCFPTHAVEAWLADGGRVFIGEKLAALPAQKDGSSVVPFSRRPRE</sequence>
<accession>A0A7W6W8E8</accession>
<organism evidence="1 2">
    <name type="scientific">Roseospira visakhapatnamensis</name>
    <dbReference type="NCBI Taxonomy" id="390880"/>
    <lineage>
        <taxon>Bacteria</taxon>
        <taxon>Pseudomonadati</taxon>
        <taxon>Pseudomonadota</taxon>
        <taxon>Alphaproteobacteria</taxon>
        <taxon>Rhodospirillales</taxon>
        <taxon>Rhodospirillaceae</taxon>
        <taxon>Roseospira</taxon>
    </lineage>
</organism>
<protein>
    <submittedName>
        <fullName evidence="1">Uncharacterized protein</fullName>
    </submittedName>
</protein>
<reference evidence="1 2" key="1">
    <citation type="submission" date="2020-08" db="EMBL/GenBank/DDBJ databases">
        <title>Genome sequencing of Purple Non-Sulfur Bacteria from various extreme environments.</title>
        <authorList>
            <person name="Mayer M."/>
        </authorList>
    </citation>
    <scope>NUCLEOTIDE SEQUENCE [LARGE SCALE GENOMIC DNA]</scope>
    <source>
        <strain evidence="1 2">JA131</strain>
    </source>
</reference>
<name>A0A7W6W8E8_9PROT</name>
<keyword evidence="2" id="KW-1185">Reference proteome</keyword>
<dbReference type="AlphaFoldDB" id="A0A7W6W8E8"/>
<gene>
    <name evidence="1" type="ORF">GGD89_000406</name>
</gene>
<dbReference type="RefSeq" id="WP_184042431.1">
    <property type="nucleotide sequence ID" value="NZ_JACIGK010000002.1"/>
</dbReference>
<dbReference type="EMBL" id="JACIGK010000002">
    <property type="protein sequence ID" value="MBB4264799.1"/>
    <property type="molecule type" value="Genomic_DNA"/>
</dbReference>
<comment type="caution">
    <text evidence="1">The sequence shown here is derived from an EMBL/GenBank/DDBJ whole genome shotgun (WGS) entry which is preliminary data.</text>
</comment>
<evidence type="ECO:0000313" key="2">
    <source>
        <dbReference type="Proteomes" id="UP000554286"/>
    </source>
</evidence>